<dbReference type="AlphaFoldDB" id="A0A2A2F7L4"/>
<dbReference type="UniPathway" id="UPA00148">
    <property type="reaction ID" value="UER00233"/>
</dbReference>
<keyword evidence="3 6" id="KW-0808">Transferase</keyword>
<evidence type="ECO:0000256" key="3">
    <source>
        <dbReference type="ARBA" id="ARBA00022679"/>
    </source>
</evidence>
<keyword evidence="5 6" id="KW-0067">ATP-binding</keyword>
<keyword evidence="9" id="KW-1185">Reference proteome</keyword>
<dbReference type="EC" id="2.5.1.17" evidence="6"/>
<comment type="subunit">
    <text evidence="2">Homotrimer.</text>
</comment>
<protein>
    <recommendedName>
        <fullName evidence="6">Corrinoid adenosyltransferase</fullName>
        <ecNumber evidence="6">2.5.1.17</ecNumber>
    </recommendedName>
    <alternativeName>
        <fullName evidence="6">Cob(II)alamin adenosyltransferase</fullName>
    </alternativeName>
    <alternativeName>
        <fullName evidence="6">Cob(II)yrinic acid a,c-diamide adenosyltransferase</fullName>
    </alternativeName>
    <alternativeName>
        <fullName evidence="6">Cobinamide/cobalamin adenosyltransferase</fullName>
    </alternativeName>
</protein>
<dbReference type="GO" id="GO:0008817">
    <property type="term" value="F:corrinoid adenosyltransferase activity"/>
    <property type="evidence" value="ECO:0007669"/>
    <property type="project" value="UniProtKB-UniRule"/>
</dbReference>
<gene>
    <name evidence="8" type="ORF">CK501_09635</name>
</gene>
<dbReference type="InterPro" id="IPR029499">
    <property type="entry name" value="PduO-typ"/>
</dbReference>
<dbReference type="NCBIfam" id="TIGR00636">
    <property type="entry name" value="PduO_Nterm"/>
    <property type="match status" value="1"/>
</dbReference>
<dbReference type="Pfam" id="PF01923">
    <property type="entry name" value="Cob_adeno_trans"/>
    <property type="match status" value="1"/>
</dbReference>
<dbReference type="PANTHER" id="PTHR12213">
    <property type="entry name" value="CORRINOID ADENOSYLTRANSFERASE"/>
    <property type="match status" value="1"/>
</dbReference>
<dbReference type="PANTHER" id="PTHR12213:SF0">
    <property type="entry name" value="CORRINOID ADENOSYLTRANSFERASE MMAB"/>
    <property type="match status" value="1"/>
</dbReference>
<keyword evidence="6" id="KW-0169">Cobalamin biosynthesis</keyword>
<dbReference type="GO" id="GO:0005524">
    <property type="term" value="F:ATP binding"/>
    <property type="evidence" value="ECO:0007669"/>
    <property type="project" value="UniProtKB-UniRule"/>
</dbReference>
<dbReference type="RefSeq" id="WP_095617498.1">
    <property type="nucleotide sequence ID" value="NZ_NSKD01000003.1"/>
</dbReference>
<sequence>MGNRLSKIYTRTGDDGTTGLADGNRIAKNSLRVEAMGTMDELNAQMGILIESLGSEETELKEVLQRVQHHLFDLGGEFAIPGSRVVADSHIDWLESTLDHWNQDLPPLKNFILPGGSMPAAQCHMARAVCRRAERITVALGHEESINPDARQYLNRLSDFLFVASRVLARREGAAEVLWDQQMSKPTP</sequence>
<evidence type="ECO:0000256" key="6">
    <source>
        <dbReference type="RuleBase" id="RU366026"/>
    </source>
</evidence>
<comment type="caution">
    <text evidence="8">The sequence shown here is derived from an EMBL/GenBank/DDBJ whole genome shotgun (WGS) entry which is preliminary data.</text>
</comment>
<dbReference type="Proteomes" id="UP000218896">
    <property type="component" value="Unassembled WGS sequence"/>
</dbReference>
<dbReference type="EMBL" id="NSKD01000003">
    <property type="protein sequence ID" value="PAU80667.1"/>
    <property type="molecule type" value="Genomic_DNA"/>
</dbReference>
<evidence type="ECO:0000256" key="1">
    <source>
        <dbReference type="ARBA" id="ARBA00007487"/>
    </source>
</evidence>
<evidence type="ECO:0000256" key="4">
    <source>
        <dbReference type="ARBA" id="ARBA00022741"/>
    </source>
</evidence>
<evidence type="ECO:0000259" key="7">
    <source>
        <dbReference type="Pfam" id="PF01923"/>
    </source>
</evidence>
<comment type="pathway">
    <text evidence="6">Cofactor biosynthesis; adenosylcobalamin biosynthesis; adenosylcobalamin from cob(II)yrinate a,c-diamide: step 2/7.</text>
</comment>
<comment type="similarity">
    <text evidence="1 6">Belongs to the Cob(I)alamin adenosyltransferase family.</text>
</comment>
<comment type="catalytic activity">
    <reaction evidence="6">
        <text>2 cob(II)alamin + reduced [electron-transfer flavoprotein] + 2 ATP = 2 adenosylcob(III)alamin + 2 triphosphate + oxidized [electron-transfer flavoprotein] + 3 H(+)</text>
        <dbReference type="Rhea" id="RHEA:28671"/>
        <dbReference type="Rhea" id="RHEA-COMP:10685"/>
        <dbReference type="Rhea" id="RHEA-COMP:10686"/>
        <dbReference type="ChEBI" id="CHEBI:15378"/>
        <dbReference type="ChEBI" id="CHEBI:16304"/>
        <dbReference type="ChEBI" id="CHEBI:18036"/>
        <dbReference type="ChEBI" id="CHEBI:18408"/>
        <dbReference type="ChEBI" id="CHEBI:30616"/>
        <dbReference type="ChEBI" id="CHEBI:57692"/>
        <dbReference type="ChEBI" id="CHEBI:58307"/>
        <dbReference type="EC" id="2.5.1.17"/>
    </reaction>
</comment>
<evidence type="ECO:0000256" key="2">
    <source>
        <dbReference type="ARBA" id="ARBA00011233"/>
    </source>
</evidence>
<dbReference type="Gene3D" id="1.20.1200.10">
    <property type="entry name" value="Cobalamin adenosyltransferase-like"/>
    <property type="match status" value="1"/>
</dbReference>
<dbReference type="InterPro" id="IPR016030">
    <property type="entry name" value="CblAdoTrfase-like"/>
</dbReference>
<dbReference type="OrthoDB" id="9778896at2"/>
<dbReference type="GO" id="GO:0009236">
    <property type="term" value="P:cobalamin biosynthetic process"/>
    <property type="evidence" value="ECO:0007669"/>
    <property type="project" value="UniProtKB-UniRule"/>
</dbReference>
<dbReference type="InterPro" id="IPR036451">
    <property type="entry name" value="CblAdoTrfase-like_sf"/>
</dbReference>
<evidence type="ECO:0000256" key="5">
    <source>
        <dbReference type="ARBA" id="ARBA00022840"/>
    </source>
</evidence>
<organism evidence="8 9">
    <name type="scientific">Halovibrio salipaludis</name>
    <dbReference type="NCBI Taxonomy" id="2032626"/>
    <lineage>
        <taxon>Bacteria</taxon>
        <taxon>Pseudomonadati</taxon>
        <taxon>Pseudomonadota</taxon>
        <taxon>Gammaproteobacteria</taxon>
        <taxon>Oceanospirillales</taxon>
        <taxon>Halomonadaceae</taxon>
        <taxon>Halovibrio</taxon>
    </lineage>
</organism>
<dbReference type="SUPFAM" id="SSF89028">
    <property type="entry name" value="Cobalamin adenosyltransferase-like"/>
    <property type="match status" value="1"/>
</dbReference>
<dbReference type="FunFam" id="1.20.1200.10:FF:000001">
    <property type="entry name" value="Cob(I)yrinic acid a,c-diamide adenosyltransferase"/>
    <property type="match status" value="1"/>
</dbReference>
<proteinExistence type="inferred from homology"/>
<keyword evidence="4 6" id="KW-0547">Nucleotide-binding</keyword>
<evidence type="ECO:0000313" key="9">
    <source>
        <dbReference type="Proteomes" id="UP000218896"/>
    </source>
</evidence>
<reference evidence="8 9" key="1">
    <citation type="submission" date="2017-08" db="EMBL/GenBank/DDBJ databases">
        <title>Halovibrio sewagensis sp. nov., isolated from wastewater of high salinity.</title>
        <authorList>
            <person name="Dong X."/>
            <person name="Zhang G."/>
        </authorList>
    </citation>
    <scope>NUCLEOTIDE SEQUENCE [LARGE SCALE GENOMIC DNA]</scope>
    <source>
        <strain evidence="8 9">YL5-2</strain>
    </source>
</reference>
<accession>A0A2A2F7L4</accession>
<name>A0A2A2F7L4_9GAMM</name>
<comment type="catalytic activity">
    <reaction evidence="6">
        <text>2 cob(II)yrinate a,c diamide + reduced [electron-transfer flavoprotein] + 2 ATP = 2 adenosylcob(III)yrinate a,c-diamide + 2 triphosphate + oxidized [electron-transfer flavoprotein] + 3 H(+)</text>
        <dbReference type="Rhea" id="RHEA:11528"/>
        <dbReference type="Rhea" id="RHEA-COMP:10685"/>
        <dbReference type="Rhea" id="RHEA-COMP:10686"/>
        <dbReference type="ChEBI" id="CHEBI:15378"/>
        <dbReference type="ChEBI" id="CHEBI:18036"/>
        <dbReference type="ChEBI" id="CHEBI:30616"/>
        <dbReference type="ChEBI" id="CHEBI:57692"/>
        <dbReference type="ChEBI" id="CHEBI:58307"/>
        <dbReference type="ChEBI" id="CHEBI:58503"/>
        <dbReference type="ChEBI" id="CHEBI:58537"/>
        <dbReference type="EC" id="2.5.1.17"/>
    </reaction>
</comment>
<evidence type="ECO:0000313" key="8">
    <source>
        <dbReference type="EMBL" id="PAU80667.1"/>
    </source>
</evidence>
<feature type="domain" description="Cobalamin adenosyltransferase-like" evidence="7">
    <location>
        <begin position="8"/>
        <end position="167"/>
    </location>
</feature>